<dbReference type="AlphaFoldDB" id="A0A0V0YWM8"/>
<dbReference type="EMBL" id="JYDQ01001789">
    <property type="protein sequence ID" value="KRY04670.1"/>
    <property type="molecule type" value="Genomic_DNA"/>
</dbReference>
<comment type="caution">
    <text evidence="1">The sequence shown here is derived from an EMBL/GenBank/DDBJ whole genome shotgun (WGS) entry which is preliminary data.</text>
</comment>
<proteinExistence type="predicted"/>
<accession>A0A0V0YWM8</accession>
<reference evidence="1 2" key="1">
    <citation type="submission" date="2015-01" db="EMBL/GenBank/DDBJ databases">
        <title>Evolution of Trichinella species and genotypes.</title>
        <authorList>
            <person name="Korhonen P.K."/>
            <person name="Edoardo P."/>
            <person name="Giuseppe L.R."/>
            <person name="Gasser R.B."/>
        </authorList>
    </citation>
    <scope>NUCLEOTIDE SEQUENCE [LARGE SCALE GENOMIC DNA]</scope>
    <source>
        <strain evidence="1">ISS2496</strain>
    </source>
</reference>
<gene>
    <name evidence="1" type="ORF">T12_3999</name>
</gene>
<dbReference type="Proteomes" id="UP000054783">
    <property type="component" value="Unassembled WGS sequence"/>
</dbReference>
<evidence type="ECO:0000313" key="1">
    <source>
        <dbReference type="EMBL" id="KRY04670.1"/>
    </source>
</evidence>
<name>A0A0V0YWM8_9BILA</name>
<protein>
    <submittedName>
        <fullName evidence="1">Uncharacterized protein</fullName>
    </submittedName>
</protein>
<organism evidence="1 2">
    <name type="scientific">Trichinella patagoniensis</name>
    <dbReference type="NCBI Taxonomy" id="990121"/>
    <lineage>
        <taxon>Eukaryota</taxon>
        <taxon>Metazoa</taxon>
        <taxon>Ecdysozoa</taxon>
        <taxon>Nematoda</taxon>
        <taxon>Enoplea</taxon>
        <taxon>Dorylaimia</taxon>
        <taxon>Trichinellida</taxon>
        <taxon>Trichinellidae</taxon>
        <taxon>Trichinella</taxon>
    </lineage>
</organism>
<keyword evidence="2" id="KW-1185">Reference proteome</keyword>
<sequence>MHHIDLSDLQGGLPGSCAYPYVPDCSARSRMCTSDWVKPKASVLKGIFGRSDMHFRACLPGKGTLNGTILSGRSLMTPTPGFHAYPGFYITERVFGYTPDCRV</sequence>
<evidence type="ECO:0000313" key="2">
    <source>
        <dbReference type="Proteomes" id="UP000054783"/>
    </source>
</evidence>